<dbReference type="SUPFAM" id="SSF51412">
    <property type="entry name" value="Inosine monophosphate dehydrogenase (IMPDH)"/>
    <property type="match status" value="1"/>
</dbReference>
<name>C2FUK1_SPHSI</name>
<dbReference type="CDD" id="cd04730">
    <property type="entry name" value="NPD_like"/>
    <property type="match status" value="1"/>
</dbReference>
<dbReference type="HOGENOM" id="CLU_038732_5_1_10"/>
<sequence>MKWKNEITERLGIKYPIIQAPMLGVTSPEMVAAASTAGCLGSLALGDLTAEQCAAAIRQTRALTSEPFAVNFFAHSIPTVTDQLISKYNTVRSFVQDLAEKHQLKAELPNLEQLQLHSYHKQVAAILEEKCPIVSFTFGNPDETVISLFKQNGSILIGTCTSLDEALALEHSGIDIICVQGIEAGGHRGSFIGDSLPLIGGFSLLSQVLDHVRVPVIYAGGIYNANSLRAVHTLGACGFQVGSLLLTAKESRLKPFEKERLQQLKSNDVVLTNSFTGRYARGIRNLFSKEAEASGNILPYPYQNKLTAPLRLASKTDQNPDFVSIWVGQSPYPFSTASTTEILSNLIHEVESQDL</sequence>
<proteinExistence type="inferred from homology"/>
<reference evidence="10 11" key="1">
    <citation type="submission" date="2009-01" db="EMBL/GenBank/DDBJ databases">
        <authorList>
            <person name="Qin X."/>
            <person name="Bachman B."/>
            <person name="Battles P."/>
            <person name="Bell A."/>
            <person name="Bess C."/>
            <person name="Bickham C."/>
            <person name="Chaboub L."/>
            <person name="Chen D."/>
            <person name="Coyle M."/>
            <person name="Deiros D.R."/>
            <person name="Dinh H."/>
            <person name="Forbes L."/>
            <person name="Fowler G."/>
            <person name="Francisco L."/>
            <person name="Fu Q."/>
            <person name="Gubbala S."/>
            <person name="Hale W."/>
            <person name="Han Y."/>
            <person name="Hemphill L."/>
            <person name="Highlander S.K."/>
            <person name="Hirani K."/>
            <person name="Hogues M."/>
            <person name="Jackson L."/>
            <person name="Jakkamsetti A."/>
            <person name="Javaid M."/>
            <person name="Jiang H."/>
            <person name="Korchina V."/>
            <person name="Kovar C."/>
            <person name="Lara F."/>
            <person name="Lee S."/>
            <person name="Mata R."/>
            <person name="Mathew T."/>
            <person name="Moen C."/>
            <person name="Morales K."/>
            <person name="Munidasa M."/>
            <person name="Nazareth L."/>
            <person name="Ngo R."/>
            <person name="Nguyen L."/>
            <person name="Okwuonu G."/>
            <person name="Ongeri F."/>
            <person name="Patil S."/>
            <person name="Petrosino J."/>
            <person name="Pham C."/>
            <person name="Pham P."/>
            <person name="Pu L.-L."/>
            <person name="Puazo M."/>
            <person name="Raj R."/>
            <person name="Reid J."/>
            <person name="Rouhana J."/>
            <person name="Saada N."/>
            <person name="Shang Y."/>
            <person name="Simmons D."/>
            <person name="Thornton R."/>
            <person name="Warren J."/>
            <person name="Weissenberger G."/>
            <person name="Zhang J."/>
            <person name="Zhang L."/>
            <person name="Zhou C."/>
            <person name="Zhu D."/>
            <person name="Muzny D."/>
            <person name="Worley K."/>
            <person name="Gibbs R."/>
        </authorList>
    </citation>
    <scope>NUCLEOTIDE SEQUENCE [LARGE SCALE GENOMIC DNA]</scope>
    <source>
        <strain evidence="10 11">ATCC 33300</strain>
    </source>
</reference>
<dbReference type="Gene3D" id="3.20.20.70">
    <property type="entry name" value="Aldolase class I"/>
    <property type="match status" value="1"/>
</dbReference>
<evidence type="ECO:0000256" key="1">
    <source>
        <dbReference type="ARBA" id="ARBA00001917"/>
    </source>
</evidence>
<dbReference type="Pfam" id="PF03060">
    <property type="entry name" value="NMO"/>
    <property type="match status" value="1"/>
</dbReference>
<evidence type="ECO:0000256" key="3">
    <source>
        <dbReference type="ARBA" id="ARBA00022575"/>
    </source>
</evidence>
<dbReference type="AlphaFoldDB" id="C2FUK1"/>
<dbReference type="PANTHER" id="PTHR42747:SF3">
    <property type="entry name" value="NITRONATE MONOOXYGENASE-RELATED"/>
    <property type="match status" value="1"/>
</dbReference>
<comment type="cofactor">
    <cofactor evidence="1">
        <name>FMN</name>
        <dbReference type="ChEBI" id="CHEBI:58210"/>
    </cofactor>
</comment>
<evidence type="ECO:0000256" key="4">
    <source>
        <dbReference type="ARBA" id="ARBA00022630"/>
    </source>
</evidence>
<protein>
    <recommendedName>
        <fullName evidence="8">Propionate 3-nitronate monooxygenase</fullName>
    </recommendedName>
</protein>
<dbReference type="RefSeq" id="WP_003006199.1">
    <property type="nucleotide sequence ID" value="NZ_GG668631.1"/>
</dbReference>
<dbReference type="GO" id="GO:0009636">
    <property type="term" value="P:response to toxic substance"/>
    <property type="evidence" value="ECO:0007669"/>
    <property type="project" value="UniProtKB-KW"/>
</dbReference>
<evidence type="ECO:0000256" key="6">
    <source>
        <dbReference type="ARBA" id="ARBA00023002"/>
    </source>
</evidence>
<keyword evidence="6 10" id="KW-0560">Oxidoreductase</keyword>
<evidence type="ECO:0000256" key="7">
    <source>
        <dbReference type="ARBA" id="ARBA00023033"/>
    </source>
</evidence>
<dbReference type="GO" id="GO:0018580">
    <property type="term" value="F:nitronate monooxygenase activity"/>
    <property type="evidence" value="ECO:0007669"/>
    <property type="project" value="InterPro"/>
</dbReference>
<keyword evidence="10" id="KW-0223">Dioxygenase</keyword>
<evidence type="ECO:0000256" key="5">
    <source>
        <dbReference type="ARBA" id="ARBA00022643"/>
    </source>
</evidence>
<dbReference type="Proteomes" id="UP000006241">
    <property type="component" value="Unassembled WGS sequence"/>
</dbReference>
<dbReference type="EMBL" id="ACHB01000024">
    <property type="protein sequence ID" value="EEI93398.1"/>
    <property type="molecule type" value="Genomic_DNA"/>
</dbReference>
<evidence type="ECO:0000313" key="11">
    <source>
        <dbReference type="Proteomes" id="UP000006241"/>
    </source>
</evidence>
<dbReference type="PANTHER" id="PTHR42747">
    <property type="entry name" value="NITRONATE MONOOXYGENASE-RELATED"/>
    <property type="match status" value="1"/>
</dbReference>
<keyword evidence="3" id="KW-0216">Detoxification</keyword>
<keyword evidence="5" id="KW-0288">FMN</keyword>
<comment type="similarity">
    <text evidence="2">Belongs to the nitronate monooxygenase family. NMO class I subfamily.</text>
</comment>
<keyword evidence="4" id="KW-0285">Flavoprotein</keyword>
<evidence type="ECO:0000256" key="2">
    <source>
        <dbReference type="ARBA" id="ARBA00009881"/>
    </source>
</evidence>
<evidence type="ECO:0000313" key="10">
    <source>
        <dbReference type="EMBL" id="EEI93398.1"/>
    </source>
</evidence>
<comment type="caution">
    <text evidence="10">The sequence shown here is derived from an EMBL/GenBank/DDBJ whole genome shotgun (WGS) entry which is preliminary data.</text>
</comment>
<dbReference type="InterPro" id="IPR013785">
    <property type="entry name" value="Aldolase_TIM"/>
</dbReference>
<gene>
    <name evidence="10" type="primary">ncd-2</name>
    <name evidence="10" type="ORF">HMPREF0765_1007</name>
</gene>
<evidence type="ECO:0000256" key="9">
    <source>
        <dbReference type="ARBA" id="ARBA00049401"/>
    </source>
</evidence>
<keyword evidence="7" id="KW-0503">Monooxygenase</keyword>
<accession>C2FUK1</accession>
<organism evidence="10 11">
    <name type="scientific">Sphingobacterium spiritivorum ATCC 33300</name>
    <dbReference type="NCBI Taxonomy" id="525372"/>
    <lineage>
        <taxon>Bacteria</taxon>
        <taxon>Pseudomonadati</taxon>
        <taxon>Bacteroidota</taxon>
        <taxon>Sphingobacteriia</taxon>
        <taxon>Sphingobacteriales</taxon>
        <taxon>Sphingobacteriaceae</taxon>
        <taxon>Sphingobacterium</taxon>
    </lineage>
</organism>
<evidence type="ECO:0000256" key="8">
    <source>
        <dbReference type="ARBA" id="ARBA00031155"/>
    </source>
</evidence>
<dbReference type="GO" id="GO:0051213">
    <property type="term" value="F:dioxygenase activity"/>
    <property type="evidence" value="ECO:0007669"/>
    <property type="project" value="UniProtKB-KW"/>
</dbReference>
<comment type="catalytic activity">
    <reaction evidence="9">
        <text>3 propionate 3-nitronate + 3 O2 + H2O = 3 3-oxopropanoate + 2 nitrate + nitrite + H2O2 + 3 H(+)</text>
        <dbReference type="Rhea" id="RHEA:57332"/>
        <dbReference type="ChEBI" id="CHEBI:15377"/>
        <dbReference type="ChEBI" id="CHEBI:15378"/>
        <dbReference type="ChEBI" id="CHEBI:15379"/>
        <dbReference type="ChEBI" id="CHEBI:16240"/>
        <dbReference type="ChEBI" id="CHEBI:16301"/>
        <dbReference type="ChEBI" id="CHEBI:17632"/>
        <dbReference type="ChEBI" id="CHEBI:33190"/>
        <dbReference type="ChEBI" id="CHEBI:136067"/>
    </reaction>
</comment>
<dbReference type="InterPro" id="IPR004136">
    <property type="entry name" value="NMO"/>
</dbReference>